<comment type="similarity">
    <text evidence="1">Belongs to the ATP-dependent AMP-binding enzyme family.</text>
</comment>
<keyword evidence="6" id="KW-1185">Reference proteome</keyword>
<dbReference type="AlphaFoldDB" id="A0A844M355"/>
<dbReference type="Pfam" id="PF13193">
    <property type="entry name" value="AMP-binding_C"/>
    <property type="match status" value="1"/>
</dbReference>
<keyword evidence="2 5" id="KW-0436">Ligase</keyword>
<dbReference type="GO" id="GO:0031956">
    <property type="term" value="F:medium-chain fatty acid-CoA ligase activity"/>
    <property type="evidence" value="ECO:0007669"/>
    <property type="project" value="TreeGrafter"/>
</dbReference>
<evidence type="ECO:0000256" key="1">
    <source>
        <dbReference type="ARBA" id="ARBA00006432"/>
    </source>
</evidence>
<dbReference type="Proteomes" id="UP000442109">
    <property type="component" value="Unassembled WGS sequence"/>
</dbReference>
<dbReference type="InterPro" id="IPR025110">
    <property type="entry name" value="AMP-bd_C"/>
</dbReference>
<dbReference type="GO" id="GO:0006631">
    <property type="term" value="P:fatty acid metabolic process"/>
    <property type="evidence" value="ECO:0007669"/>
    <property type="project" value="TreeGrafter"/>
</dbReference>
<dbReference type="PANTHER" id="PTHR43201:SF5">
    <property type="entry name" value="MEDIUM-CHAIN ACYL-COA LIGASE ACSF2, MITOCHONDRIAL"/>
    <property type="match status" value="1"/>
</dbReference>
<comment type="caution">
    <text evidence="5">The sequence shown here is derived from an EMBL/GenBank/DDBJ whole genome shotgun (WGS) entry which is preliminary data.</text>
</comment>
<dbReference type="PROSITE" id="PS00455">
    <property type="entry name" value="AMP_BINDING"/>
    <property type="match status" value="1"/>
</dbReference>
<accession>A0A844M355</accession>
<evidence type="ECO:0000313" key="6">
    <source>
        <dbReference type="Proteomes" id="UP000442109"/>
    </source>
</evidence>
<dbReference type="RefSeq" id="WP_155587734.1">
    <property type="nucleotide sequence ID" value="NZ_WFKQ01000015.1"/>
</dbReference>
<evidence type="ECO:0000259" key="3">
    <source>
        <dbReference type="Pfam" id="PF00501"/>
    </source>
</evidence>
<reference evidence="5 6" key="1">
    <citation type="journal article" date="2019" name="PLoS ONE">
        <title>Pup mortality in New Zealand sea lions (Phocarctos hookeri) at Enderby Island, Auckland Islands, 2013-18.</title>
        <authorList>
            <person name="Michael S.A."/>
            <person name="Hayman D.T.S."/>
            <person name="Gray R."/>
            <person name="Zhang J."/>
            <person name="Rogers L."/>
            <person name="Roe W.D."/>
        </authorList>
    </citation>
    <scope>NUCLEOTIDE SEQUENCE [LARGE SCALE GENOMIC DNA]</scope>
    <source>
        <strain evidence="5 6">SM868</strain>
    </source>
</reference>
<dbReference type="FunFam" id="3.30.300.30:FF:000008">
    <property type="entry name" value="2,3-dihydroxybenzoate-AMP ligase"/>
    <property type="match status" value="1"/>
</dbReference>
<name>A0A844M355_9GAMM</name>
<dbReference type="NCBIfam" id="NF004837">
    <property type="entry name" value="PRK06187.1"/>
    <property type="match status" value="1"/>
</dbReference>
<dbReference type="OrthoDB" id="9803968at2"/>
<dbReference type="InterPro" id="IPR020845">
    <property type="entry name" value="AMP-binding_CS"/>
</dbReference>
<dbReference type="SUPFAM" id="SSF56801">
    <property type="entry name" value="Acetyl-CoA synthetase-like"/>
    <property type="match status" value="1"/>
</dbReference>
<gene>
    <name evidence="5" type="ORF">GB996_11365</name>
</gene>
<dbReference type="PANTHER" id="PTHR43201">
    <property type="entry name" value="ACYL-COA SYNTHETASE"/>
    <property type="match status" value="1"/>
</dbReference>
<evidence type="ECO:0000259" key="4">
    <source>
        <dbReference type="Pfam" id="PF13193"/>
    </source>
</evidence>
<dbReference type="Gene3D" id="3.40.50.12780">
    <property type="entry name" value="N-terminal domain of ligase-like"/>
    <property type="match status" value="1"/>
</dbReference>
<proteinExistence type="inferred from homology"/>
<dbReference type="Pfam" id="PF00501">
    <property type="entry name" value="AMP-binding"/>
    <property type="match status" value="1"/>
</dbReference>
<dbReference type="EMBL" id="WFKQ01000015">
    <property type="protein sequence ID" value="MUG33379.1"/>
    <property type="molecule type" value="Genomic_DNA"/>
</dbReference>
<organism evidence="5 6">
    <name type="scientific">Psychrobacter sanguinis</name>
    <dbReference type="NCBI Taxonomy" id="861445"/>
    <lineage>
        <taxon>Bacteria</taxon>
        <taxon>Pseudomonadati</taxon>
        <taxon>Pseudomonadota</taxon>
        <taxon>Gammaproteobacteria</taxon>
        <taxon>Moraxellales</taxon>
        <taxon>Moraxellaceae</taxon>
        <taxon>Psychrobacter</taxon>
    </lineage>
</organism>
<dbReference type="InterPro" id="IPR045851">
    <property type="entry name" value="AMP-bd_C_sf"/>
</dbReference>
<protein>
    <submittedName>
        <fullName evidence="5">Long-chain-fatty-acid--CoA ligase</fullName>
    </submittedName>
</protein>
<feature type="domain" description="AMP-binding enzyme C-terminal" evidence="4">
    <location>
        <begin position="425"/>
        <end position="500"/>
    </location>
</feature>
<dbReference type="InterPro" id="IPR042099">
    <property type="entry name" value="ANL_N_sf"/>
</dbReference>
<sequence>MHLTQVIHKAAREKPTGIATVFKQRRTTNAQVIQRVARLAASLASFGVNIEDRIGILSANSDYYLEAIYAALWVGGVINPINTRWSSQEIAFSLVDCDTRVLFIDDNFLPILKDLKRLSPCLETIIYCGEHSAPEGTHDFEGLIAANEPIADRHRCDNDVAAILYTGGTTGQPKGVMLSHQAILMNALSTLAASQRPEINVEMHVAPLFHVGGLATLFQSALRQITQVILPHFEPKLVIQTIAQEQVNETFLVPTMLQMVLDCPDFANHDLSSLRNIVYGAASIDETLLKQAIQALPNTQFMQVYGMTEAAPVVTVLPAFCHTTAGQKLNKLKSAGRPTPTCEVKIVHPSTGKECAFGEFGEITVRTPSLMLRYWNKPTQTEHALRDGWLYTGDGGYLDEDGYLFVTDRLKDMIVSGGENIYSSEVENALLSHPSIQLCAVIGIPHPKWGEAVHAMIVLRDNHILTSEEAIKYCRSLIAGYKSPRSIEFRSELPLSAAGKILKSELRASYRDNAISSLETGK</sequence>
<feature type="domain" description="AMP-dependent synthetase/ligase" evidence="3">
    <location>
        <begin position="9"/>
        <end position="375"/>
    </location>
</feature>
<evidence type="ECO:0000256" key="2">
    <source>
        <dbReference type="ARBA" id="ARBA00022598"/>
    </source>
</evidence>
<dbReference type="InterPro" id="IPR000873">
    <property type="entry name" value="AMP-dep_synth/lig_dom"/>
</dbReference>
<dbReference type="Gene3D" id="3.30.300.30">
    <property type="match status" value="1"/>
</dbReference>
<evidence type="ECO:0000313" key="5">
    <source>
        <dbReference type="EMBL" id="MUG33379.1"/>
    </source>
</evidence>